<gene>
    <name evidence="4" type="ORF">LTR78_007645</name>
</gene>
<dbReference type="PANTHER" id="PTHR22935">
    <property type="entry name" value="PENICILLIN-BINDING PROTEIN"/>
    <property type="match status" value="1"/>
</dbReference>
<protein>
    <recommendedName>
        <fullName evidence="6">Beta-lactamase-related domain-containing protein</fullName>
    </recommendedName>
</protein>
<keyword evidence="5" id="KW-1185">Reference proteome</keyword>
<evidence type="ECO:0000259" key="2">
    <source>
        <dbReference type="Pfam" id="PF00144"/>
    </source>
</evidence>
<name>A0AAE0TS82_9PEZI</name>
<dbReference type="Gene3D" id="3.40.710.10">
    <property type="entry name" value="DD-peptidase/beta-lactamase superfamily"/>
    <property type="match status" value="1"/>
</dbReference>
<keyword evidence="1" id="KW-0732">Signal</keyword>
<dbReference type="AlphaFoldDB" id="A0AAE0TS82"/>
<dbReference type="Proteomes" id="UP001274830">
    <property type="component" value="Unassembled WGS sequence"/>
</dbReference>
<dbReference type="Pfam" id="PF26335">
    <property type="entry name" value="ARB_00930_C"/>
    <property type="match status" value="1"/>
</dbReference>
<feature type="chain" id="PRO_5041987287" description="Beta-lactamase-related domain-containing protein" evidence="1">
    <location>
        <begin position="20"/>
        <end position="593"/>
    </location>
</feature>
<accession>A0AAE0TS82</accession>
<evidence type="ECO:0000256" key="1">
    <source>
        <dbReference type="SAM" id="SignalP"/>
    </source>
</evidence>
<proteinExistence type="predicted"/>
<feature type="signal peptide" evidence="1">
    <location>
        <begin position="1"/>
        <end position="19"/>
    </location>
</feature>
<dbReference type="InterPro" id="IPR058664">
    <property type="entry name" value="ARB_00930-like_C"/>
</dbReference>
<dbReference type="InterPro" id="IPR051478">
    <property type="entry name" value="Beta-lactamase-like_AB/R"/>
</dbReference>
<reference evidence="4" key="1">
    <citation type="submission" date="2023-07" db="EMBL/GenBank/DDBJ databases">
        <title>Black Yeasts Isolated from many extreme environments.</title>
        <authorList>
            <person name="Coleine C."/>
            <person name="Stajich J.E."/>
            <person name="Selbmann L."/>
        </authorList>
    </citation>
    <scope>NUCLEOTIDE SEQUENCE</scope>
    <source>
        <strain evidence="4">CCFEE 5485</strain>
    </source>
</reference>
<comment type="caution">
    <text evidence="4">The sequence shown here is derived from an EMBL/GenBank/DDBJ whole genome shotgun (WGS) entry which is preliminary data.</text>
</comment>
<dbReference type="InterPro" id="IPR001466">
    <property type="entry name" value="Beta-lactam-related"/>
</dbReference>
<organism evidence="4 5">
    <name type="scientific">Recurvomyces mirabilis</name>
    <dbReference type="NCBI Taxonomy" id="574656"/>
    <lineage>
        <taxon>Eukaryota</taxon>
        <taxon>Fungi</taxon>
        <taxon>Dikarya</taxon>
        <taxon>Ascomycota</taxon>
        <taxon>Pezizomycotina</taxon>
        <taxon>Dothideomycetes</taxon>
        <taxon>Dothideomycetidae</taxon>
        <taxon>Mycosphaerellales</taxon>
        <taxon>Teratosphaeriaceae</taxon>
        <taxon>Recurvomyces</taxon>
    </lineage>
</organism>
<feature type="domain" description="Beta-lactamase-like ARB-00930-like C-terminal" evidence="3">
    <location>
        <begin position="435"/>
        <end position="581"/>
    </location>
</feature>
<feature type="domain" description="Beta-lactamase-related" evidence="2">
    <location>
        <begin position="98"/>
        <end position="415"/>
    </location>
</feature>
<evidence type="ECO:0000313" key="5">
    <source>
        <dbReference type="Proteomes" id="UP001274830"/>
    </source>
</evidence>
<dbReference type="Pfam" id="PF00144">
    <property type="entry name" value="Beta-lactamase"/>
    <property type="match status" value="1"/>
</dbReference>
<dbReference type="InterPro" id="IPR012338">
    <property type="entry name" value="Beta-lactam/transpept-like"/>
</dbReference>
<evidence type="ECO:0008006" key="6">
    <source>
        <dbReference type="Google" id="ProtNLM"/>
    </source>
</evidence>
<dbReference type="PANTHER" id="PTHR22935:SF97">
    <property type="entry name" value="BETA-LACTAMASE-RELATED DOMAIN-CONTAINING PROTEIN"/>
    <property type="match status" value="1"/>
</dbReference>
<evidence type="ECO:0000259" key="3">
    <source>
        <dbReference type="Pfam" id="PF26335"/>
    </source>
</evidence>
<dbReference type="EMBL" id="JAUTXT010000032">
    <property type="protein sequence ID" value="KAK3672594.1"/>
    <property type="molecule type" value="Genomic_DNA"/>
</dbReference>
<evidence type="ECO:0000313" key="4">
    <source>
        <dbReference type="EMBL" id="KAK3672594.1"/>
    </source>
</evidence>
<dbReference type="SUPFAM" id="SSF56601">
    <property type="entry name" value="beta-lactamase/transpeptidase-like"/>
    <property type="match status" value="1"/>
</dbReference>
<sequence length="593" mass="63743">MRIGSRLAVAAATLSTVLAYTPCPILGPVFPAPSSLCDADSFQAALKNISTTLDYAGNTGKTPYGNIPSNATSFTVGVFSADETLFSHQYTSPWLKTSTQGATEVGVDSVFRIGSGSKLITTYLWLVEVGTKYWGHSITEFVPELAEAPQNCSASADPVDCIDWDEITLGALASHMAGVPRDYSTPLELLTQVASLPPQMFGAPALPASTFPPCGYNFTNACSEEQYADGLAAAHPIYAPYTTPIYSNAGFELLGFALANITGRSFPDMLQEDLFNKLHMADSSYFVPKNLTNAVMPGGPVNSFFVADLGGETPDGGMYSSQADLIKMGQSILNASLLSPTTIRQWMKPSTFTSQMNTGVGMPWEIWRVATPSNHIVDLYTKSGDLFSYSSHFVLIPDYNIGYVVLAAGKQTTSTVEQISDIMAATLVPALENTARAQSQENYAGVYKSANSSQASNMTLTTNTGEAGLVVKSWYSQGVNLMPVLAQLFVGALTPVDIRMFPTNLVQQVSPTKQRISYRLIVRALAEAPNGGLFSSDCEQWAMVDSKTYGNVGLDEVVFEVENGKATTVNPRAWRAVYNKTASVGEYVERGIM</sequence>